<dbReference type="GO" id="GO:0005886">
    <property type="term" value="C:plasma membrane"/>
    <property type="evidence" value="ECO:0007669"/>
    <property type="project" value="UniProtKB-SubCell"/>
</dbReference>
<keyword evidence="5" id="KW-1133">Transmembrane helix</keyword>
<evidence type="ECO:0000256" key="2">
    <source>
        <dbReference type="ARBA" id="ARBA00005811"/>
    </source>
</evidence>
<keyword evidence="9" id="KW-1185">Reference proteome</keyword>
<keyword evidence="7" id="KW-0813">Transport</keyword>
<evidence type="ECO:0000313" key="8">
    <source>
        <dbReference type="EMBL" id="MBC9247986.1"/>
    </source>
</evidence>
<evidence type="ECO:0000256" key="5">
    <source>
        <dbReference type="ARBA" id="ARBA00022989"/>
    </source>
</evidence>
<dbReference type="Proteomes" id="UP000608594">
    <property type="component" value="Unassembled WGS sequence"/>
</dbReference>
<gene>
    <name evidence="8" type="ORF">H4P12_15005</name>
</gene>
<protein>
    <submittedName>
        <fullName evidence="8">ExbD/TolR family protein</fullName>
    </submittedName>
</protein>
<evidence type="ECO:0000256" key="4">
    <source>
        <dbReference type="ARBA" id="ARBA00022692"/>
    </source>
</evidence>
<comment type="caution">
    <text evidence="8">The sequence shown here is derived from an EMBL/GenBank/DDBJ whole genome shotgun (WGS) entry which is preliminary data.</text>
</comment>
<dbReference type="Gene3D" id="3.30.420.270">
    <property type="match status" value="1"/>
</dbReference>
<dbReference type="PANTHER" id="PTHR30558:SF7">
    <property type="entry name" value="TOL-PAL SYSTEM PROTEIN TOLR"/>
    <property type="match status" value="1"/>
</dbReference>
<keyword evidence="7" id="KW-0653">Protein transport</keyword>
<dbReference type="AlphaFoldDB" id="A0A926GDF2"/>
<sequence length="151" mass="16075">MASSVVKRVSRKGRGRRRNAPMSEINVTPFVDVMLVLLVIFMVAAPLMTAGVPLKLPETAATAVPSESEEPLVISIPVEGNITLMNAPVGEAELVGRLSAMLAERQSDRIFLRADGSNPYARVVQVMGALNAAGFTDIVLVTDTGGPRMDE</sequence>
<organism evidence="8 9">
    <name type="scientific">Paracoccus amoyensis</name>
    <dbReference type="NCBI Taxonomy" id="2760093"/>
    <lineage>
        <taxon>Bacteria</taxon>
        <taxon>Pseudomonadati</taxon>
        <taxon>Pseudomonadota</taxon>
        <taxon>Alphaproteobacteria</taxon>
        <taxon>Rhodobacterales</taxon>
        <taxon>Paracoccaceae</taxon>
        <taxon>Paracoccus</taxon>
    </lineage>
</organism>
<dbReference type="RefSeq" id="WP_187794462.1">
    <property type="nucleotide sequence ID" value="NZ_JACOQL010000004.1"/>
</dbReference>
<evidence type="ECO:0000313" key="9">
    <source>
        <dbReference type="Proteomes" id="UP000608594"/>
    </source>
</evidence>
<comment type="subcellular location">
    <subcellularLocation>
        <location evidence="1">Cell membrane</location>
        <topology evidence="1">Single-pass membrane protein</topology>
    </subcellularLocation>
    <subcellularLocation>
        <location evidence="7">Cell membrane</location>
        <topology evidence="7">Single-pass type II membrane protein</topology>
    </subcellularLocation>
</comment>
<evidence type="ECO:0000256" key="1">
    <source>
        <dbReference type="ARBA" id="ARBA00004162"/>
    </source>
</evidence>
<accession>A0A926GDF2</accession>
<keyword evidence="6" id="KW-0472">Membrane</keyword>
<reference evidence="8" key="1">
    <citation type="submission" date="2020-08" db="EMBL/GenBank/DDBJ databases">
        <title>Paracoccus amoyensis sp. nov., isolated from the surface seawater at coast of Xiamen, Fujian.</title>
        <authorList>
            <person name="Lyu L."/>
        </authorList>
    </citation>
    <scope>NUCLEOTIDE SEQUENCE</scope>
    <source>
        <strain evidence="8">11-3</strain>
    </source>
</reference>
<dbReference type="GO" id="GO:0022857">
    <property type="term" value="F:transmembrane transporter activity"/>
    <property type="evidence" value="ECO:0007669"/>
    <property type="project" value="InterPro"/>
</dbReference>
<evidence type="ECO:0000256" key="6">
    <source>
        <dbReference type="ARBA" id="ARBA00023136"/>
    </source>
</evidence>
<dbReference type="Pfam" id="PF02472">
    <property type="entry name" value="ExbD"/>
    <property type="match status" value="1"/>
</dbReference>
<dbReference type="GO" id="GO:0015031">
    <property type="term" value="P:protein transport"/>
    <property type="evidence" value="ECO:0007669"/>
    <property type="project" value="UniProtKB-KW"/>
</dbReference>
<name>A0A926GDF2_9RHOB</name>
<evidence type="ECO:0000256" key="7">
    <source>
        <dbReference type="RuleBase" id="RU003879"/>
    </source>
</evidence>
<keyword evidence="3" id="KW-1003">Cell membrane</keyword>
<keyword evidence="4 7" id="KW-0812">Transmembrane</keyword>
<evidence type="ECO:0000256" key="3">
    <source>
        <dbReference type="ARBA" id="ARBA00022475"/>
    </source>
</evidence>
<dbReference type="EMBL" id="JACOQL010000004">
    <property type="protein sequence ID" value="MBC9247986.1"/>
    <property type="molecule type" value="Genomic_DNA"/>
</dbReference>
<comment type="similarity">
    <text evidence="2 7">Belongs to the ExbD/TolR family.</text>
</comment>
<dbReference type="PANTHER" id="PTHR30558">
    <property type="entry name" value="EXBD MEMBRANE COMPONENT OF PMF-DRIVEN MACROMOLECULE IMPORT SYSTEM"/>
    <property type="match status" value="1"/>
</dbReference>
<proteinExistence type="inferred from homology"/>
<dbReference type="InterPro" id="IPR003400">
    <property type="entry name" value="ExbD"/>
</dbReference>